<proteinExistence type="predicted"/>
<name>A0A8J5QPS6_9HYME</name>
<dbReference type="InterPro" id="IPR029065">
    <property type="entry name" value="Enolase_C-like"/>
</dbReference>
<dbReference type="Pfam" id="PF13378">
    <property type="entry name" value="MR_MLE_C"/>
    <property type="match status" value="1"/>
</dbReference>
<comment type="cofactor">
    <cofactor evidence="1">
        <name>Mg(2+)</name>
        <dbReference type="ChEBI" id="CHEBI:18420"/>
    </cofactor>
</comment>
<dbReference type="InterPro" id="IPR046945">
    <property type="entry name" value="RHMD-like"/>
</dbReference>
<evidence type="ECO:0000259" key="4">
    <source>
        <dbReference type="Pfam" id="PF13378"/>
    </source>
</evidence>
<dbReference type="GO" id="GO:0016836">
    <property type="term" value="F:hydro-lyase activity"/>
    <property type="evidence" value="ECO:0007669"/>
    <property type="project" value="TreeGrafter"/>
</dbReference>
<keyword evidence="3" id="KW-0460">Magnesium</keyword>
<reference evidence="5" key="2">
    <citation type="submission" date="2021-04" db="EMBL/GenBank/DDBJ databases">
        <title>Genome-wide patterns of bracovirus chromosomal integration into multiple host tissues during parasitism.</title>
        <authorList>
            <person name="Chebbi M.A.C."/>
        </authorList>
    </citation>
    <scope>NUCLEOTIDE SEQUENCE</scope>
    <source>
        <tissue evidence="5">Whole body</tissue>
    </source>
</reference>
<organism evidence="5 6">
    <name type="scientific">Cotesia typhae</name>
    <dbReference type="NCBI Taxonomy" id="2053667"/>
    <lineage>
        <taxon>Eukaryota</taxon>
        <taxon>Metazoa</taxon>
        <taxon>Ecdysozoa</taxon>
        <taxon>Arthropoda</taxon>
        <taxon>Hexapoda</taxon>
        <taxon>Insecta</taxon>
        <taxon>Pterygota</taxon>
        <taxon>Neoptera</taxon>
        <taxon>Endopterygota</taxon>
        <taxon>Hymenoptera</taxon>
        <taxon>Apocrita</taxon>
        <taxon>Ichneumonoidea</taxon>
        <taxon>Braconidae</taxon>
        <taxon>Microgastrinae</taxon>
        <taxon>Cotesia</taxon>
    </lineage>
</organism>
<dbReference type="PANTHER" id="PTHR13794:SF58">
    <property type="entry name" value="MITOCHONDRIAL ENOLASE SUPERFAMILY MEMBER 1"/>
    <property type="match status" value="1"/>
</dbReference>
<keyword evidence="6" id="KW-1185">Reference proteome</keyword>
<dbReference type="AlphaFoldDB" id="A0A8J5QPS6"/>
<evidence type="ECO:0000313" key="6">
    <source>
        <dbReference type="Proteomes" id="UP000729913"/>
    </source>
</evidence>
<dbReference type="GO" id="GO:0016052">
    <property type="term" value="P:carbohydrate catabolic process"/>
    <property type="evidence" value="ECO:0007669"/>
    <property type="project" value="TreeGrafter"/>
</dbReference>
<evidence type="ECO:0000256" key="3">
    <source>
        <dbReference type="ARBA" id="ARBA00022842"/>
    </source>
</evidence>
<evidence type="ECO:0000256" key="1">
    <source>
        <dbReference type="ARBA" id="ARBA00001946"/>
    </source>
</evidence>
<evidence type="ECO:0000313" key="5">
    <source>
        <dbReference type="EMBL" id="KAG8034886.1"/>
    </source>
</evidence>
<keyword evidence="2" id="KW-0479">Metal-binding</keyword>
<gene>
    <name evidence="5" type="ORF">G9C98_007962</name>
</gene>
<dbReference type="PANTHER" id="PTHR13794">
    <property type="entry name" value="ENOLASE SUPERFAMILY, MANDELATE RACEMASE"/>
    <property type="match status" value="1"/>
</dbReference>
<evidence type="ECO:0000256" key="2">
    <source>
        <dbReference type="ARBA" id="ARBA00022723"/>
    </source>
</evidence>
<dbReference type="Proteomes" id="UP000729913">
    <property type="component" value="Unassembled WGS sequence"/>
</dbReference>
<sequence length="98" mass="11423">MVPVCPHAGGVGLCEMVQHLQMWDYVSLSGTTENRVIEYVDQQHEHFLTPTVVKNAHYMPPKSPGYSTQFKDQTILDYEYPHGREWQSMFKQGIYKFN</sequence>
<accession>A0A8J5QPS6</accession>
<feature type="domain" description="Enolase C-terminal" evidence="4">
    <location>
        <begin position="2"/>
        <end position="72"/>
    </location>
</feature>
<protein>
    <recommendedName>
        <fullName evidence="4">Enolase C-terminal domain-containing protein</fullName>
    </recommendedName>
</protein>
<reference evidence="5" key="1">
    <citation type="submission" date="2020-03" db="EMBL/GenBank/DDBJ databases">
        <authorList>
            <person name="Chebbi M.A."/>
            <person name="Drezen J.M."/>
        </authorList>
    </citation>
    <scope>NUCLEOTIDE SEQUENCE</scope>
    <source>
        <tissue evidence="5">Whole body</tissue>
    </source>
</reference>
<dbReference type="GO" id="GO:0000287">
    <property type="term" value="F:magnesium ion binding"/>
    <property type="evidence" value="ECO:0007669"/>
    <property type="project" value="TreeGrafter"/>
</dbReference>
<dbReference type="OrthoDB" id="7662630at2759"/>
<comment type="caution">
    <text evidence="5">The sequence shown here is derived from an EMBL/GenBank/DDBJ whole genome shotgun (WGS) entry which is preliminary data.</text>
</comment>
<dbReference type="EMBL" id="JAAOIC020000067">
    <property type="protein sequence ID" value="KAG8034886.1"/>
    <property type="molecule type" value="Genomic_DNA"/>
</dbReference>